<keyword evidence="2" id="KW-0808">Transferase</keyword>
<sequence>MVRSKKELSDLYPEGHIVEFLHKNLEQFRDPPQQIEEAIEYAFSETEGKGGFLVLQELEGELVGVVVMNRTGMSGYIPENILVYLATDSSKAPLGTGAKLLKRALEEAEGDVALHVEYNNSAKTLYETLGFTSKYAEMRYKKQ</sequence>
<dbReference type="Gene3D" id="3.40.630.30">
    <property type="match status" value="1"/>
</dbReference>
<dbReference type="PROSITE" id="PS51186">
    <property type="entry name" value="GNAT"/>
    <property type="match status" value="1"/>
</dbReference>
<dbReference type="InterPro" id="IPR016181">
    <property type="entry name" value="Acyl_CoA_acyltransferase"/>
</dbReference>
<evidence type="ECO:0000313" key="3">
    <source>
        <dbReference type="Proteomes" id="UP000317778"/>
    </source>
</evidence>
<protein>
    <submittedName>
        <fullName evidence="2">GNAT family N-acetyltransferase</fullName>
    </submittedName>
</protein>
<organism evidence="2 3">
    <name type="scientific">candidate division TA06 bacterium B3_TA06</name>
    <dbReference type="NCBI Taxonomy" id="2012487"/>
    <lineage>
        <taxon>Bacteria</taxon>
        <taxon>Bacteria division TA06</taxon>
    </lineage>
</organism>
<feature type="domain" description="N-acetyltransferase" evidence="1">
    <location>
        <begin position="6"/>
        <end position="143"/>
    </location>
</feature>
<dbReference type="InterPro" id="IPR000182">
    <property type="entry name" value="GNAT_dom"/>
</dbReference>
<dbReference type="AlphaFoldDB" id="A0A532V8M4"/>
<name>A0A532V8M4_UNCT6</name>
<dbReference type="SUPFAM" id="SSF55729">
    <property type="entry name" value="Acyl-CoA N-acyltransferases (Nat)"/>
    <property type="match status" value="1"/>
</dbReference>
<reference evidence="2 3" key="1">
    <citation type="submission" date="2017-06" db="EMBL/GenBank/DDBJ databases">
        <title>Novel microbial phyla capable of carbon fixation and sulfur reduction in deep-sea sediments.</title>
        <authorList>
            <person name="Huang J."/>
            <person name="Baker B."/>
            <person name="Wang Y."/>
        </authorList>
    </citation>
    <scope>NUCLEOTIDE SEQUENCE [LARGE SCALE GENOMIC DNA]</scope>
    <source>
        <strain evidence="2">B3_TA06</strain>
    </source>
</reference>
<proteinExistence type="predicted"/>
<dbReference type="EMBL" id="NJBO01000004">
    <property type="protein sequence ID" value="TKJ43539.1"/>
    <property type="molecule type" value="Genomic_DNA"/>
</dbReference>
<comment type="caution">
    <text evidence="2">The sequence shown here is derived from an EMBL/GenBank/DDBJ whole genome shotgun (WGS) entry which is preliminary data.</text>
</comment>
<evidence type="ECO:0000313" key="2">
    <source>
        <dbReference type="EMBL" id="TKJ43539.1"/>
    </source>
</evidence>
<evidence type="ECO:0000259" key="1">
    <source>
        <dbReference type="PROSITE" id="PS51186"/>
    </source>
</evidence>
<dbReference type="Proteomes" id="UP000317778">
    <property type="component" value="Unassembled WGS sequence"/>
</dbReference>
<accession>A0A532V8M4</accession>
<dbReference type="Pfam" id="PF13673">
    <property type="entry name" value="Acetyltransf_10"/>
    <property type="match status" value="1"/>
</dbReference>
<gene>
    <name evidence="2" type="ORF">CEE36_04070</name>
</gene>
<dbReference type="GO" id="GO:0016747">
    <property type="term" value="F:acyltransferase activity, transferring groups other than amino-acyl groups"/>
    <property type="evidence" value="ECO:0007669"/>
    <property type="project" value="InterPro"/>
</dbReference>